<name>A0ACC2AP62_DIPCM</name>
<comment type="caution">
    <text evidence="1">The sequence shown here is derived from an EMBL/GenBank/DDBJ whole genome shotgun (WGS) entry which is preliminary data.</text>
</comment>
<gene>
    <name evidence="1" type="ORF">O6H91_20G034600</name>
</gene>
<evidence type="ECO:0000313" key="2">
    <source>
        <dbReference type="Proteomes" id="UP001162992"/>
    </source>
</evidence>
<dbReference type="EMBL" id="CM055111">
    <property type="protein sequence ID" value="KAJ7519333.1"/>
    <property type="molecule type" value="Genomic_DNA"/>
</dbReference>
<evidence type="ECO:0000313" key="1">
    <source>
        <dbReference type="EMBL" id="KAJ7519333.1"/>
    </source>
</evidence>
<proteinExistence type="predicted"/>
<sequence>MESLQSMMMKASVFWTSMRNNSSSRSSSQLLCKDDREFEAASNLECHTEMFEQRLLVNSLEIRMNAIIFRSQKSQRESSSLRDAAQKQQQSDTQQLIPMQELSSATTNKRLKKQLPQYSRAGYERAHNLADKVYNSGEFDPSNIDLKIAQKYPF</sequence>
<keyword evidence="2" id="KW-1185">Reference proteome</keyword>
<protein>
    <submittedName>
        <fullName evidence="1">Uncharacterized protein</fullName>
    </submittedName>
</protein>
<organism evidence="1 2">
    <name type="scientific">Diphasiastrum complanatum</name>
    <name type="common">Issler's clubmoss</name>
    <name type="synonym">Lycopodium complanatum</name>
    <dbReference type="NCBI Taxonomy" id="34168"/>
    <lineage>
        <taxon>Eukaryota</taxon>
        <taxon>Viridiplantae</taxon>
        <taxon>Streptophyta</taxon>
        <taxon>Embryophyta</taxon>
        <taxon>Tracheophyta</taxon>
        <taxon>Lycopodiopsida</taxon>
        <taxon>Lycopodiales</taxon>
        <taxon>Lycopodiaceae</taxon>
        <taxon>Lycopodioideae</taxon>
        <taxon>Diphasiastrum</taxon>
    </lineage>
</organism>
<dbReference type="Proteomes" id="UP001162992">
    <property type="component" value="Chromosome 20"/>
</dbReference>
<reference evidence="2" key="1">
    <citation type="journal article" date="2024" name="Proc. Natl. Acad. Sci. U.S.A.">
        <title>Extraordinary preservation of gene collinearity over three hundred million years revealed in homosporous lycophytes.</title>
        <authorList>
            <person name="Li C."/>
            <person name="Wickell D."/>
            <person name="Kuo L.Y."/>
            <person name="Chen X."/>
            <person name="Nie B."/>
            <person name="Liao X."/>
            <person name="Peng D."/>
            <person name="Ji J."/>
            <person name="Jenkins J."/>
            <person name="Williams M."/>
            <person name="Shu S."/>
            <person name="Plott C."/>
            <person name="Barry K."/>
            <person name="Rajasekar S."/>
            <person name="Grimwood J."/>
            <person name="Han X."/>
            <person name="Sun S."/>
            <person name="Hou Z."/>
            <person name="He W."/>
            <person name="Dai G."/>
            <person name="Sun C."/>
            <person name="Schmutz J."/>
            <person name="Leebens-Mack J.H."/>
            <person name="Li F.W."/>
            <person name="Wang L."/>
        </authorList>
    </citation>
    <scope>NUCLEOTIDE SEQUENCE [LARGE SCALE GENOMIC DNA]</scope>
    <source>
        <strain evidence="2">cv. PW_Plant_1</strain>
    </source>
</reference>
<accession>A0ACC2AP62</accession>